<protein>
    <recommendedName>
        <fullName evidence="4">Oxidoreductase</fullName>
    </recommendedName>
</protein>
<keyword evidence="1" id="KW-0560">Oxidoreductase</keyword>
<name>A0ABW6PW59_9NOCA</name>
<dbReference type="PANTHER" id="PTHR47534">
    <property type="entry name" value="YALI0E05731P"/>
    <property type="match status" value="1"/>
</dbReference>
<reference evidence="2 3" key="1">
    <citation type="submission" date="2024-10" db="EMBL/GenBank/DDBJ databases">
        <title>The Natural Products Discovery Center: Release of the First 8490 Sequenced Strains for Exploring Actinobacteria Biosynthetic Diversity.</title>
        <authorList>
            <person name="Kalkreuter E."/>
            <person name="Kautsar S.A."/>
            <person name="Yang D."/>
            <person name="Bader C.D."/>
            <person name="Teijaro C.N."/>
            <person name="Fluegel L."/>
            <person name="Davis C.M."/>
            <person name="Simpson J.R."/>
            <person name="Lauterbach L."/>
            <person name="Steele A.D."/>
            <person name="Gui C."/>
            <person name="Meng S."/>
            <person name="Li G."/>
            <person name="Viehrig K."/>
            <person name="Ye F."/>
            <person name="Su P."/>
            <person name="Kiefer A.F."/>
            <person name="Nichols A."/>
            <person name="Cepeda A.J."/>
            <person name="Yan W."/>
            <person name="Fan B."/>
            <person name="Jiang Y."/>
            <person name="Adhikari A."/>
            <person name="Zheng C.-J."/>
            <person name="Schuster L."/>
            <person name="Cowan T.M."/>
            <person name="Smanski M.J."/>
            <person name="Chevrette M.G."/>
            <person name="De Carvalho L.P.S."/>
            <person name="Shen B."/>
        </authorList>
    </citation>
    <scope>NUCLEOTIDE SEQUENCE [LARGE SCALE GENOMIC DNA]</scope>
    <source>
        <strain evidence="2 3">NPDC004045</strain>
    </source>
</reference>
<evidence type="ECO:0000313" key="2">
    <source>
        <dbReference type="EMBL" id="MFF0546670.1"/>
    </source>
</evidence>
<keyword evidence="3" id="KW-1185">Reference proteome</keyword>
<organism evidence="2 3">
    <name type="scientific">Nocardia thailandica</name>
    <dbReference type="NCBI Taxonomy" id="257275"/>
    <lineage>
        <taxon>Bacteria</taxon>
        <taxon>Bacillati</taxon>
        <taxon>Actinomycetota</taxon>
        <taxon>Actinomycetes</taxon>
        <taxon>Mycobacteriales</taxon>
        <taxon>Nocardiaceae</taxon>
        <taxon>Nocardia</taxon>
    </lineage>
</organism>
<dbReference type="SUPFAM" id="SSF51735">
    <property type="entry name" value="NAD(P)-binding Rossmann-fold domains"/>
    <property type="match status" value="1"/>
</dbReference>
<dbReference type="Gene3D" id="3.40.50.720">
    <property type="entry name" value="NAD(P)-binding Rossmann-like Domain"/>
    <property type="match status" value="1"/>
</dbReference>
<proteinExistence type="predicted"/>
<comment type="caution">
    <text evidence="2">The sequence shown here is derived from an EMBL/GenBank/DDBJ whole genome shotgun (WGS) entry which is preliminary data.</text>
</comment>
<dbReference type="RefSeq" id="WP_387702940.1">
    <property type="nucleotide sequence ID" value="NZ_JBIAMX010000024.1"/>
</dbReference>
<dbReference type="Proteomes" id="UP001601444">
    <property type="component" value="Unassembled WGS sequence"/>
</dbReference>
<sequence length="198" mass="21277">MRAHWIRLCARYYRSRRTETVDGLEATFAHFYLSRFLFGHGLAEELARAPRPLIVNVAGPGGPLSAANLGDLQARRHYHGGAALGQGGKLNDLLGVAYAQRHPDSPVRYLLVHPGVTATAVTGSYDRATLAMVQDMRQHAKPVAAAADPILALIDAPPAERLSAYVEGTRIAVTGPDFDPGAARALDRHTRELLAALG</sequence>
<dbReference type="InterPro" id="IPR052228">
    <property type="entry name" value="Sec_Metab_Biosynth_Oxidored"/>
</dbReference>
<evidence type="ECO:0000313" key="3">
    <source>
        <dbReference type="Proteomes" id="UP001601444"/>
    </source>
</evidence>
<dbReference type="EMBL" id="JBIAMX010000024">
    <property type="protein sequence ID" value="MFF0546670.1"/>
    <property type="molecule type" value="Genomic_DNA"/>
</dbReference>
<dbReference type="InterPro" id="IPR036291">
    <property type="entry name" value="NAD(P)-bd_dom_sf"/>
</dbReference>
<accession>A0ABW6PW59</accession>
<gene>
    <name evidence="2" type="ORF">ACFYTF_27920</name>
</gene>
<evidence type="ECO:0000256" key="1">
    <source>
        <dbReference type="ARBA" id="ARBA00023002"/>
    </source>
</evidence>
<evidence type="ECO:0008006" key="4">
    <source>
        <dbReference type="Google" id="ProtNLM"/>
    </source>
</evidence>
<dbReference type="PANTHER" id="PTHR47534:SF3">
    <property type="entry name" value="ALCOHOL DEHYDROGENASE-LIKE C-TERMINAL DOMAIN-CONTAINING PROTEIN"/>
    <property type="match status" value="1"/>
</dbReference>